<protein>
    <submittedName>
        <fullName evidence="1">Uncharacterized protein</fullName>
    </submittedName>
</protein>
<sequence>MDENSMIIEVPHEYIQQELSCFICNSFNCMPLQRNQWDCFPRVGCDIKK</sequence>
<reference evidence="1" key="1">
    <citation type="submission" date="2014-11" db="EMBL/GenBank/DDBJ databases">
        <authorList>
            <person name="Amaro Gonzalez C."/>
        </authorList>
    </citation>
    <scope>NUCLEOTIDE SEQUENCE</scope>
</reference>
<name>A0A0E9UZM4_ANGAN</name>
<accession>A0A0E9UZM4</accession>
<evidence type="ECO:0000313" key="1">
    <source>
        <dbReference type="EMBL" id="JAH71216.1"/>
    </source>
</evidence>
<organism evidence="1">
    <name type="scientific">Anguilla anguilla</name>
    <name type="common">European freshwater eel</name>
    <name type="synonym">Muraena anguilla</name>
    <dbReference type="NCBI Taxonomy" id="7936"/>
    <lineage>
        <taxon>Eukaryota</taxon>
        <taxon>Metazoa</taxon>
        <taxon>Chordata</taxon>
        <taxon>Craniata</taxon>
        <taxon>Vertebrata</taxon>
        <taxon>Euteleostomi</taxon>
        <taxon>Actinopterygii</taxon>
        <taxon>Neopterygii</taxon>
        <taxon>Teleostei</taxon>
        <taxon>Anguilliformes</taxon>
        <taxon>Anguillidae</taxon>
        <taxon>Anguilla</taxon>
    </lineage>
</organism>
<reference evidence="1" key="2">
    <citation type="journal article" date="2015" name="Fish Shellfish Immunol.">
        <title>Early steps in the European eel (Anguilla anguilla)-Vibrio vulnificus interaction in the gills: Role of the RtxA13 toxin.</title>
        <authorList>
            <person name="Callol A."/>
            <person name="Pajuelo D."/>
            <person name="Ebbesson L."/>
            <person name="Teles M."/>
            <person name="MacKenzie S."/>
            <person name="Amaro C."/>
        </authorList>
    </citation>
    <scope>NUCLEOTIDE SEQUENCE</scope>
</reference>
<dbReference type="AlphaFoldDB" id="A0A0E9UZM4"/>
<proteinExistence type="predicted"/>
<dbReference type="EMBL" id="GBXM01037361">
    <property type="protein sequence ID" value="JAH71216.1"/>
    <property type="molecule type" value="Transcribed_RNA"/>
</dbReference>